<dbReference type="InterPro" id="IPR016181">
    <property type="entry name" value="Acyl_CoA_acyltransferase"/>
</dbReference>
<dbReference type="Pfam" id="PF00583">
    <property type="entry name" value="Acetyltransf_1"/>
    <property type="match status" value="1"/>
</dbReference>
<dbReference type="EMBL" id="JAUSWB010000001">
    <property type="protein sequence ID" value="MDQ0427252.1"/>
    <property type="molecule type" value="Genomic_DNA"/>
</dbReference>
<dbReference type="InterPro" id="IPR050769">
    <property type="entry name" value="NAT_camello-type"/>
</dbReference>
<gene>
    <name evidence="3" type="ORF">QOZ98_000077</name>
</gene>
<evidence type="ECO:0000256" key="1">
    <source>
        <dbReference type="ARBA" id="ARBA00022679"/>
    </source>
</evidence>
<dbReference type="RefSeq" id="WP_308785577.1">
    <property type="nucleotide sequence ID" value="NZ_JAUSWB010000001.1"/>
</dbReference>
<keyword evidence="1" id="KW-0808">Transferase</keyword>
<dbReference type="CDD" id="cd04301">
    <property type="entry name" value="NAT_SF"/>
    <property type="match status" value="1"/>
</dbReference>
<comment type="caution">
    <text evidence="3">The sequence shown here is derived from an EMBL/GenBank/DDBJ whole genome shotgun (WGS) entry which is preliminary data.</text>
</comment>
<dbReference type="PANTHER" id="PTHR13947:SF37">
    <property type="entry name" value="LD18367P"/>
    <property type="match status" value="1"/>
</dbReference>
<proteinExistence type="predicted"/>
<dbReference type="SUPFAM" id="SSF55729">
    <property type="entry name" value="Acyl-CoA N-acyltransferases (Nat)"/>
    <property type="match status" value="1"/>
</dbReference>
<dbReference type="PROSITE" id="PS51186">
    <property type="entry name" value="GNAT"/>
    <property type="match status" value="1"/>
</dbReference>
<name>A0ABU0GRQ5_9BACL</name>
<evidence type="ECO:0000259" key="2">
    <source>
        <dbReference type="PROSITE" id="PS51186"/>
    </source>
</evidence>
<organism evidence="3 4">
    <name type="scientific">Planomicrobium stackebrandtii</name>
    <dbReference type="NCBI Taxonomy" id="253160"/>
    <lineage>
        <taxon>Bacteria</taxon>
        <taxon>Bacillati</taxon>
        <taxon>Bacillota</taxon>
        <taxon>Bacilli</taxon>
        <taxon>Bacillales</taxon>
        <taxon>Caryophanaceae</taxon>
        <taxon>Planomicrobium</taxon>
    </lineage>
</organism>
<dbReference type="Gene3D" id="3.40.630.30">
    <property type="match status" value="1"/>
</dbReference>
<feature type="domain" description="N-acetyltransferase" evidence="2">
    <location>
        <begin position="10"/>
        <end position="156"/>
    </location>
</feature>
<protein>
    <submittedName>
        <fullName evidence="3">GNAT superfamily N-acetyltransferase</fullName>
    </submittedName>
</protein>
<keyword evidence="4" id="KW-1185">Reference proteome</keyword>
<dbReference type="PANTHER" id="PTHR13947">
    <property type="entry name" value="GNAT FAMILY N-ACETYLTRANSFERASE"/>
    <property type="match status" value="1"/>
</dbReference>
<dbReference type="Proteomes" id="UP001241988">
    <property type="component" value="Unassembled WGS sequence"/>
</dbReference>
<dbReference type="InterPro" id="IPR000182">
    <property type="entry name" value="GNAT_dom"/>
</dbReference>
<evidence type="ECO:0000313" key="4">
    <source>
        <dbReference type="Proteomes" id="UP001241988"/>
    </source>
</evidence>
<reference evidence="3 4" key="1">
    <citation type="submission" date="2023-07" db="EMBL/GenBank/DDBJ databases">
        <title>Genomic Encyclopedia of Type Strains, Phase IV (KMG-IV): sequencing the most valuable type-strain genomes for metagenomic binning, comparative biology and taxonomic classification.</title>
        <authorList>
            <person name="Goeker M."/>
        </authorList>
    </citation>
    <scope>NUCLEOTIDE SEQUENCE [LARGE SCALE GENOMIC DNA]</scope>
    <source>
        <strain evidence="3 4">DSM 16419</strain>
    </source>
</reference>
<sequence>MNPNEVLERMQIHRITEPFEEQARAVVLKGLEERFGFIDPKYNPDLKSIVLSYSGQRAVFLVGIYKDRVICTGAVSMESLSVGRVERMSVLKEYRRTGVAKGMIHSLESWSKENGYQQLVLETNNDWQSAIGFYKNRGYSIYLNDGKCSHFVKELV</sequence>
<accession>A0ABU0GRQ5</accession>
<evidence type="ECO:0000313" key="3">
    <source>
        <dbReference type="EMBL" id="MDQ0427252.1"/>
    </source>
</evidence>